<name>A0A165YHT1_DAUCS</name>
<evidence type="ECO:0000256" key="1">
    <source>
        <dbReference type="ARBA" id="ARBA00004141"/>
    </source>
</evidence>
<dbReference type="InterPro" id="IPR058533">
    <property type="entry name" value="Cation_efflux_TM"/>
</dbReference>
<accession>A0A165YHT1</accession>
<feature type="transmembrane region" description="Helical" evidence="6">
    <location>
        <begin position="242"/>
        <end position="262"/>
    </location>
</feature>
<feature type="transmembrane region" description="Helical" evidence="6">
    <location>
        <begin position="141"/>
        <end position="165"/>
    </location>
</feature>
<dbReference type="Gene3D" id="1.20.1510.10">
    <property type="entry name" value="Cation efflux protein transmembrane domain"/>
    <property type="match status" value="1"/>
</dbReference>
<keyword evidence="4 6" id="KW-1133">Transmembrane helix</keyword>
<feature type="transmembrane region" description="Helical" evidence="6">
    <location>
        <begin position="171"/>
        <end position="188"/>
    </location>
</feature>
<dbReference type="OMA" id="RSGNRYM"/>
<keyword evidence="5 6" id="KW-0472">Membrane</keyword>
<feature type="domain" description="Cation efflux protein transmembrane" evidence="7">
    <location>
        <begin position="141"/>
        <end position="339"/>
    </location>
</feature>
<evidence type="ECO:0000256" key="6">
    <source>
        <dbReference type="SAM" id="Phobius"/>
    </source>
</evidence>
<reference evidence="9" key="2">
    <citation type="submission" date="2022-03" db="EMBL/GenBank/DDBJ databases">
        <title>Draft title - Genomic analysis of global carrot germplasm unveils the trajectory of domestication and the origin of high carotenoid orange carrot.</title>
        <authorList>
            <person name="Iorizzo M."/>
            <person name="Ellison S."/>
            <person name="Senalik D."/>
            <person name="Macko-Podgorni A."/>
            <person name="Grzebelus D."/>
            <person name="Bostan H."/>
            <person name="Rolling W."/>
            <person name="Curaba J."/>
            <person name="Simon P."/>
        </authorList>
    </citation>
    <scope>NUCLEOTIDE SEQUENCE</scope>
    <source>
        <tissue evidence="9">Leaf</tissue>
    </source>
</reference>
<dbReference type="AlphaFoldDB" id="A0A165YHT1"/>
<dbReference type="PANTHER" id="PTHR45755">
    <property type="match status" value="1"/>
</dbReference>
<dbReference type="FunFam" id="1.20.1510.10:FF:000019">
    <property type="entry name" value="Metal tolerance protein C2"/>
    <property type="match status" value="1"/>
</dbReference>
<dbReference type="Proteomes" id="UP000077755">
    <property type="component" value="Chromosome 4"/>
</dbReference>
<evidence type="ECO:0000313" key="9">
    <source>
        <dbReference type="EMBL" id="WOG98145.1"/>
    </source>
</evidence>
<feature type="transmembrane region" description="Helical" evidence="6">
    <location>
        <begin position="311"/>
        <end position="331"/>
    </location>
</feature>
<protein>
    <recommendedName>
        <fullName evidence="7">Cation efflux protein transmembrane domain-containing protein</fullName>
    </recommendedName>
</protein>
<dbReference type="SUPFAM" id="SSF161111">
    <property type="entry name" value="Cation efflux protein transmembrane domain-like"/>
    <property type="match status" value="1"/>
</dbReference>
<comment type="subcellular location">
    <subcellularLocation>
        <location evidence="1">Membrane</location>
        <topology evidence="1">Multi-pass membrane protein</topology>
    </subcellularLocation>
</comment>
<dbReference type="KEGG" id="dcr:108215905"/>
<dbReference type="STRING" id="79200.A0A165YHT1"/>
<feature type="transmembrane region" description="Helical" evidence="6">
    <location>
        <begin position="208"/>
        <end position="230"/>
    </location>
</feature>
<dbReference type="GO" id="GO:0005794">
    <property type="term" value="C:Golgi apparatus"/>
    <property type="evidence" value="ECO:0007669"/>
    <property type="project" value="TreeGrafter"/>
</dbReference>
<dbReference type="InterPro" id="IPR027469">
    <property type="entry name" value="Cation_efflux_TMD_sf"/>
</dbReference>
<dbReference type="OrthoDB" id="78669at2759"/>
<dbReference type="InterPro" id="IPR002524">
    <property type="entry name" value="Cation_efflux"/>
</dbReference>
<keyword evidence="3 6" id="KW-0812">Transmembrane</keyword>
<gene>
    <name evidence="8" type="ORF">DCAR_013542</name>
    <name evidence="9" type="ORF">DCAR_0417486</name>
</gene>
<evidence type="ECO:0000313" key="8">
    <source>
        <dbReference type="EMBL" id="KZM99096.1"/>
    </source>
</evidence>
<dbReference type="GO" id="GO:0005385">
    <property type="term" value="F:zinc ion transmembrane transporter activity"/>
    <property type="evidence" value="ECO:0007669"/>
    <property type="project" value="InterPro"/>
</dbReference>
<dbReference type="PANTHER" id="PTHR45755:SF3">
    <property type="entry name" value="METAL TOLERANCE PROTEIN C2"/>
    <property type="match status" value="1"/>
</dbReference>
<proteinExistence type="predicted"/>
<evidence type="ECO:0000256" key="2">
    <source>
        <dbReference type="ARBA" id="ARBA00022448"/>
    </source>
</evidence>
<dbReference type="EMBL" id="CP093346">
    <property type="protein sequence ID" value="WOG98145.1"/>
    <property type="molecule type" value="Genomic_DNA"/>
</dbReference>
<dbReference type="Gramene" id="KZM99096">
    <property type="protein sequence ID" value="KZM99096"/>
    <property type="gene ID" value="DCAR_013542"/>
</dbReference>
<feature type="transmembrane region" description="Helical" evidence="6">
    <location>
        <begin position="283"/>
        <end position="305"/>
    </location>
</feature>
<dbReference type="GO" id="GO:0016020">
    <property type="term" value="C:membrane"/>
    <property type="evidence" value="ECO:0007669"/>
    <property type="project" value="UniProtKB-SubCell"/>
</dbReference>
<evidence type="ECO:0000259" key="7">
    <source>
        <dbReference type="Pfam" id="PF01545"/>
    </source>
</evidence>
<evidence type="ECO:0000256" key="4">
    <source>
        <dbReference type="ARBA" id="ARBA00022989"/>
    </source>
</evidence>
<reference evidence="8" key="1">
    <citation type="journal article" date="2016" name="Nat. Genet.">
        <title>A high-quality carrot genome assembly provides new insights into carotenoid accumulation and asterid genome evolution.</title>
        <authorList>
            <person name="Iorizzo M."/>
            <person name="Ellison S."/>
            <person name="Senalik D."/>
            <person name="Zeng P."/>
            <person name="Satapoomin P."/>
            <person name="Huang J."/>
            <person name="Bowman M."/>
            <person name="Iovene M."/>
            <person name="Sanseverino W."/>
            <person name="Cavagnaro P."/>
            <person name="Yildiz M."/>
            <person name="Macko-Podgorni A."/>
            <person name="Moranska E."/>
            <person name="Grzebelus E."/>
            <person name="Grzebelus D."/>
            <person name="Ashrafi H."/>
            <person name="Zheng Z."/>
            <person name="Cheng S."/>
            <person name="Spooner D."/>
            <person name="Van Deynze A."/>
            <person name="Simon P."/>
        </authorList>
    </citation>
    <scope>NUCLEOTIDE SEQUENCE [LARGE SCALE GENOMIC DNA]</scope>
    <source>
        <tissue evidence="8">Leaf</tissue>
    </source>
</reference>
<dbReference type="EMBL" id="LNRQ01000004">
    <property type="protein sequence ID" value="KZM99096.1"/>
    <property type="molecule type" value="Genomic_DNA"/>
</dbReference>
<dbReference type="NCBIfam" id="TIGR01297">
    <property type="entry name" value="CDF"/>
    <property type="match status" value="1"/>
</dbReference>
<evidence type="ECO:0000256" key="5">
    <source>
        <dbReference type="ARBA" id="ARBA00023136"/>
    </source>
</evidence>
<dbReference type="Pfam" id="PF01545">
    <property type="entry name" value="Cation_efflux"/>
    <property type="match status" value="1"/>
</dbReference>
<keyword evidence="10" id="KW-1185">Reference proteome</keyword>
<dbReference type="GO" id="GO:0006882">
    <property type="term" value="P:intracellular zinc ion homeostasis"/>
    <property type="evidence" value="ECO:0007669"/>
    <property type="project" value="InterPro"/>
</dbReference>
<dbReference type="InterPro" id="IPR045316">
    <property type="entry name" value="Msc2-like"/>
</dbReference>
<evidence type="ECO:0000256" key="3">
    <source>
        <dbReference type="ARBA" id="ARBA00022692"/>
    </source>
</evidence>
<keyword evidence="2" id="KW-0813">Transport</keyword>
<organism evidence="8">
    <name type="scientific">Daucus carota subsp. sativus</name>
    <name type="common">Carrot</name>
    <dbReference type="NCBI Taxonomy" id="79200"/>
    <lineage>
        <taxon>Eukaryota</taxon>
        <taxon>Viridiplantae</taxon>
        <taxon>Streptophyta</taxon>
        <taxon>Embryophyta</taxon>
        <taxon>Tracheophyta</taxon>
        <taxon>Spermatophyta</taxon>
        <taxon>Magnoliopsida</taxon>
        <taxon>eudicotyledons</taxon>
        <taxon>Gunneridae</taxon>
        <taxon>Pentapetalae</taxon>
        <taxon>asterids</taxon>
        <taxon>campanulids</taxon>
        <taxon>Apiales</taxon>
        <taxon>Apiaceae</taxon>
        <taxon>Apioideae</taxon>
        <taxon>Scandiceae</taxon>
        <taxon>Daucinae</taxon>
        <taxon>Daucus</taxon>
        <taxon>Daucus sect. Daucus</taxon>
    </lineage>
</organism>
<evidence type="ECO:0000313" key="10">
    <source>
        <dbReference type="Proteomes" id="UP000077755"/>
    </source>
</evidence>
<sequence length="420" mass="46668">MEKLNDQDTKFPFSRTGSFNYSQLETTESPRSWNGEFGLGGVTDRRFAFSRQASFLHSPSFDSPRTPVSIIPNDSVRKPFISRTVSSIDIPAVDYLQDGIDSIWTEDKLISVNSVDKVSILGFLLSILRAGRSGNRPMKRLFVLISLNVAYSTAELCIGLVTGRFGLVSDAFHLTFGCGLLTFSLFAMDASRKKPDHVYTYGYKRLEVLSAFTNALFLLFMSFSLAVEALHAFIQDESEHKHYLIISAVTNLLVNLIGVWFFRNYARVNLAYRNAEDMNHHSVCLHVLADSIRSAGVILASFLLTLGVENAEVLCLGLVAVMVFMLVMPLFRVSGGVLLQMAPPSIPASALGKCLRQVNSREDVVEVSQARFWELVPGHVVGSLSVQVKKGTDERAILEYVHHLYHDLGVQDLTVQTDFA</sequence>